<name>A0A5M5XPV3_BACFG</name>
<dbReference type="EMBL" id="VWAQ01000006">
    <property type="protein sequence ID" value="KAA5208250.1"/>
    <property type="molecule type" value="Genomic_DNA"/>
</dbReference>
<organism evidence="1 2">
    <name type="scientific">Bacteroides fragilis</name>
    <dbReference type="NCBI Taxonomy" id="817"/>
    <lineage>
        <taxon>Bacteria</taxon>
        <taxon>Pseudomonadati</taxon>
        <taxon>Bacteroidota</taxon>
        <taxon>Bacteroidia</taxon>
        <taxon>Bacteroidales</taxon>
        <taxon>Bacteroidaceae</taxon>
        <taxon>Bacteroides</taxon>
    </lineage>
</organism>
<comment type="caution">
    <text evidence="1">The sequence shown here is derived from an EMBL/GenBank/DDBJ whole genome shotgun (WGS) entry which is preliminary data.</text>
</comment>
<dbReference type="AlphaFoldDB" id="A0A5M5XPV3"/>
<sequence length="178" mass="20113">MMSALSFILYPERSKFALKNKRMKGLTELIVAGCILFGLLLTPLVFSMLDFISGVRKARQRGERITSDRYRRSVKKVAGYYNLLLALVVVDCMHMGCSWFLNSYYDYHIPTFPFVTLAGAFFVAAIEIKSIREKAEDKVKKELTDVALLAVEIAKYKDTPAEAAKAIADYFNGTSKKE</sequence>
<proteinExistence type="predicted"/>
<dbReference type="GO" id="GO:0016020">
    <property type="term" value="C:membrane"/>
    <property type="evidence" value="ECO:0007669"/>
    <property type="project" value="UniProtKB-SubCell"/>
</dbReference>
<reference evidence="1 2" key="1">
    <citation type="journal article" date="2019" name="Nat. Med.">
        <title>A library of human gut bacterial isolates paired with longitudinal multiomics data enables mechanistic microbiome research.</title>
        <authorList>
            <person name="Poyet M."/>
            <person name="Groussin M."/>
            <person name="Gibbons S.M."/>
            <person name="Avila-Pacheco J."/>
            <person name="Jiang X."/>
            <person name="Kearney S.M."/>
            <person name="Perrotta A.R."/>
            <person name="Berdy B."/>
            <person name="Zhao S."/>
            <person name="Lieberman T.D."/>
            <person name="Swanson P.K."/>
            <person name="Smith M."/>
            <person name="Roesemann S."/>
            <person name="Alexander J.E."/>
            <person name="Rich S.A."/>
            <person name="Livny J."/>
            <person name="Vlamakis H."/>
            <person name="Clish C."/>
            <person name="Bullock K."/>
            <person name="Deik A."/>
            <person name="Scott J."/>
            <person name="Pierce K.A."/>
            <person name="Xavier R.J."/>
            <person name="Alm E.J."/>
        </authorList>
    </citation>
    <scope>NUCLEOTIDE SEQUENCE [LARGE SCALE GENOMIC DNA]</scope>
    <source>
        <strain evidence="1 2">BIOML-A1</strain>
    </source>
</reference>
<gene>
    <name evidence="1" type="ORF">F2Z25_09380</name>
</gene>
<accession>A0A5M5XPV3</accession>
<evidence type="ECO:0000313" key="2">
    <source>
        <dbReference type="Proteomes" id="UP000429838"/>
    </source>
</evidence>
<evidence type="ECO:0000313" key="1">
    <source>
        <dbReference type="EMBL" id="KAA5208250.1"/>
    </source>
</evidence>
<protein>
    <submittedName>
        <fullName evidence="1">Uncharacterized protein</fullName>
    </submittedName>
</protein>
<dbReference type="Proteomes" id="UP000429838">
    <property type="component" value="Unassembled WGS sequence"/>
</dbReference>